<accession>A0ABW2ZP02</accession>
<keyword evidence="1 6" id="KW-1277">Toxin-antitoxin system</keyword>
<dbReference type="RefSeq" id="WP_378752579.1">
    <property type="nucleotide sequence ID" value="NZ_JBHSSV010000010.1"/>
</dbReference>
<sequence>MILVDTSAWIEYLRGSDHPVTSRLTDLIERGVPLTITEPIVMELLAGATTPRLEQSVGRLVDGLRVTPVDSLLDYRAAAQLHVASRRNGHPIRSLMDCLIAAVAIRRGIAVLHGDRDFDYLAEISPLQVHGIS</sequence>
<evidence type="ECO:0000256" key="2">
    <source>
        <dbReference type="ARBA" id="ARBA00022722"/>
    </source>
</evidence>
<dbReference type="Proteomes" id="UP001597042">
    <property type="component" value="Unassembled WGS sequence"/>
</dbReference>
<evidence type="ECO:0000256" key="3">
    <source>
        <dbReference type="ARBA" id="ARBA00022723"/>
    </source>
</evidence>
<evidence type="ECO:0000313" key="9">
    <source>
        <dbReference type="Proteomes" id="UP001597042"/>
    </source>
</evidence>
<dbReference type="HAMAP" id="MF_00265">
    <property type="entry name" value="VapC_Nob1"/>
    <property type="match status" value="1"/>
</dbReference>
<proteinExistence type="inferred from homology"/>
<comment type="function">
    <text evidence="6">Toxic component of a toxin-antitoxin (TA) system. An RNase.</text>
</comment>
<dbReference type="CDD" id="cd18756">
    <property type="entry name" value="PIN_MtVapC15-VapC11-like"/>
    <property type="match status" value="1"/>
</dbReference>
<feature type="domain" description="PIN" evidence="7">
    <location>
        <begin position="2"/>
        <end position="122"/>
    </location>
</feature>
<dbReference type="InterPro" id="IPR051749">
    <property type="entry name" value="PINc/VapC_TA_RNase"/>
</dbReference>
<feature type="binding site" evidence="6">
    <location>
        <position position="97"/>
    </location>
    <ligand>
        <name>Mg(2+)</name>
        <dbReference type="ChEBI" id="CHEBI:18420"/>
    </ligand>
</feature>
<evidence type="ECO:0000313" key="8">
    <source>
        <dbReference type="EMBL" id="MFD0780270.1"/>
    </source>
</evidence>
<dbReference type="InterPro" id="IPR022907">
    <property type="entry name" value="VapC_family"/>
</dbReference>
<keyword evidence="5 6" id="KW-0460">Magnesium</keyword>
<dbReference type="InterPro" id="IPR029060">
    <property type="entry name" value="PIN-like_dom_sf"/>
</dbReference>
<keyword evidence="2 6" id="KW-0540">Nuclease</keyword>
<evidence type="ECO:0000256" key="1">
    <source>
        <dbReference type="ARBA" id="ARBA00022649"/>
    </source>
</evidence>
<dbReference type="SUPFAM" id="SSF88723">
    <property type="entry name" value="PIN domain-like"/>
    <property type="match status" value="1"/>
</dbReference>
<organism evidence="8 9">
    <name type="scientific">Microbacterium koreense</name>
    <dbReference type="NCBI Taxonomy" id="323761"/>
    <lineage>
        <taxon>Bacteria</taxon>
        <taxon>Bacillati</taxon>
        <taxon>Actinomycetota</taxon>
        <taxon>Actinomycetes</taxon>
        <taxon>Micrococcales</taxon>
        <taxon>Microbacteriaceae</taxon>
        <taxon>Microbacterium</taxon>
    </lineage>
</organism>
<name>A0ABW2ZP02_9MICO</name>
<comment type="caution">
    <text evidence="8">The sequence shown here is derived from an EMBL/GenBank/DDBJ whole genome shotgun (WGS) entry which is preliminary data.</text>
</comment>
<evidence type="ECO:0000259" key="7">
    <source>
        <dbReference type="Pfam" id="PF01850"/>
    </source>
</evidence>
<gene>
    <name evidence="6" type="primary">vapC</name>
    <name evidence="8" type="ORF">ACFQZV_03020</name>
</gene>
<dbReference type="PANTHER" id="PTHR42740">
    <property type="entry name" value="RIBONUCLEASE VAPC3"/>
    <property type="match status" value="1"/>
</dbReference>
<feature type="binding site" evidence="6">
    <location>
        <position position="5"/>
    </location>
    <ligand>
        <name>Mg(2+)</name>
        <dbReference type="ChEBI" id="CHEBI:18420"/>
    </ligand>
</feature>
<reference evidence="9" key="1">
    <citation type="journal article" date="2019" name="Int. J. Syst. Evol. Microbiol.">
        <title>The Global Catalogue of Microorganisms (GCM) 10K type strain sequencing project: providing services to taxonomists for standard genome sequencing and annotation.</title>
        <authorList>
            <consortium name="The Broad Institute Genomics Platform"/>
            <consortium name="The Broad Institute Genome Sequencing Center for Infectious Disease"/>
            <person name="Wu L."/>
            <person name="Ma J."/>
        </authorList>
    </citation>
    <scope>NUCLEOTIDE SEQUENCE [LARGE SCALE GENOMIC DNA]</scope>
    <source>
        <strain evidence="9">CCUG 50754</strain>
    </source>
</reference>
<dbReference type="EMBL" id="JBHTIM010000001">
    <property type="protein sequence ID" value="MFD0780270.1"/>
    <property type="molecule type" value="Genomic_DNA"/>
</dbReference>
<dbReference type="Gene3D" id="3.40.50.1010">
    <property type="entry name" value="5'-nuclease"/>
    <property type="match status" value="1"/>
</dbReference>
<evidence type="ECO:0000256" key="5">
    <source>
        <dbReference type="ARBA" id="ARBA00022842"/>
    </source>
</evidence>
<protein>
    <recommendedName>
        <fullName evidence="6">Ribonuclease VapC</fullName>
        <shortName evidence="6">RNase VapC</shortName>
        <ecNumber evidence="6">3.1.-.-</ecNumber>
    </recommendedName>
    <alternativeName>
        <fullName evidence="6">Toxin VapC</fullName>
    </alternativeName>
</protein>
<comment type="cofactor">
    <cofactor evidence="6">
        <name>Mg(2+)</name>
        <dbReference type="ChEBI" id="CHEBI:18420"/>
    </cofactor>
</comment>
<dbReference type="PANTHER" id="PTHR42740:SF1">
    <property type="entry name" value="RIBONUCLEASE VAPC3"/>
    <property type="match status" value="1"/>
</dbReference>
<keyword evidence="3 6" id="KW-0479">Metal-binding</keyword>
<comment type="similarity">
    <text evidence="6">Belongs to the PINc/VapC protein family.</text>
</comment>
<evidence type="ECO:0000256" key="4">
    <source>
        <dbReference type="ARBA" id="ARBA00022801"/>
    </source>
</evidence>
<keyword evidence="4 6" id="KW-0378">Hydrolase</keyword>
<keyword evidence="9" id="KW-1185">Reference proteome</keyword>
<dbReference type="EC" id="3.1.-.-" evidence="6"/>
<dbReference type="Pfam" id="PF01850">
    <property type="entry name" value="PIN"/>
    <property type="match status" value="1"/>
</dbReference>
<keyword evidence="6" id="KW-0800">Toxin</keyword>
<evidence type="ECO:0000256" key="6">
    <source>
        <dbReference type="HAMAP-Rule" id="MF_00265"/>
    </source>
</evidence>
<dbReference type="InterPro" id="IPR002716">
    <property type="entry name" value="PIN_dom"/>
</dbReference>